<dbReference type="InterPro" id="IPR036291">
    <property type="entry name" value="NAD(P)-bd_dom_sf"/>
</dbReference>
<dbReference type="InterPro" id="IPR050129">
    <property type="entry name" value="Zn_alcohol_dh"/>
</dbReference>
<dbReference type="GO" id="GO:0008270">
    <property type="term" value="F:zinc ion binding"/>
    <property type="evidence" value="ECO:0007669"/>
    <property type="project" value="InterPro"/>
</dbReference>
<keyword evidence="7" id="KW-1185">Reference proteome</keyword>
<dbReference type="EMBL" id="FOZG01000001">
    <property type="protein sequence ID" value="SFR90584.1"/>
    <property type="molecule type" value="Genomic_DNA"/>
</dbReference>
<dbReference type="AlphaFoldDB" id="A0A1I6KHD9"/>
<dbReference type="Gene3D" id="3.40.50.720">
    <property type="entry name" value="NAD(P)-binding Rossmann-like Domain"/>
    <property type="match status" value="1"/>
</dbReference>
<keyword evidence="3" id="KW-0560">Oxidoreductase</keyword>
<dbReference type="Pfam" id="PF00107">
    <property type="entry name" value="ADH_zinc_N"/>
    <property type="match status" value="1"/>
</dbReference>
<sequence>MRVMRSARVHGPGSVSVDAVPVPAIGAGDVLVRVRACGICGSDLGYIAAGGLGGGVPLAEPLTLGHEFAGVVEAVGPGVDGVEPGLRIAVNPDAGFIGGGGPDGAMAPLIRVQAAALGSTLFALPDHVSDEQGALAEPLSVALHGLRMVDAKPGDKVAVLGAGPIGLCAVAMLRHLGMRDIAIVDRVQSRLDRALALGATLAVNTAETDLADALAGLHGEGERFGTRFVGTDLFVDAAGAAPLLTDVIAVAKLRARISVIALYKKPAPIDLWKVMANEIMLTGSIALDRADEFGEALAMIGEGKVDLAPMVSHRFAFDRFDEAIAVAGDADRSAKVMLHFDGEPA</sequence>
<dbReference type="PANTHER" id="PTHR43401:SF2">
    <property type="entry name" value="L-THREONINE 3-DEHYDROGENASE"/>
    <property type="match status" value="1"/>
</dbReference>
<evidence type="ECO:0000313" key="6">
    <source>
        <dbReference type="EMBL" id="SFR90584.1"/>
    </source>
</evidence>
<keyword evidence="1 4" id="KW-0479">Metal-binding</keyword>
<proteinExistence type="inferred from homology"/>
<dbReference type="GO" id="GO:0016616">
    <property type="term" value="F:oxidoreductase activity, acting on the CH-OH group of donors, NAD or NADP as acceptor"/>
    <property type="evidence" value="ECO:0007669"/>
    <property type="project" value="UniProtKB-ARBA"/>
</dbReference>
<dbReference type="Proteomes" id="UP000198824">
    <property type="component" value="Unassembled WGS sequence"/>
</dbReference>
<dbReference type="SUPFAM" id="SSF50129">
    <property type="entry name" value="GroES-like"/>
    <property type="match status" value="1"/>
</dbReference>
<evidence type="ECO:0000256" key="1">
    <source>
        <dbReference type="ARBA" id="ARBA00022723"/>
    </source>
</evidence>
<dbReference type="InterPro" id="IPR013154">
    <property type="entry name" value="ADH-like_N"/>
</dbReference>
<dbReference type="Gene3D" id="3.90.180.10">
    <property type="entry name" value="Medium-chain alcohol dehydrogenases, catalytic domain"/>
    <property type="match status" value="2"/>
</dbReference>
<organism evidence="6 7">
    <name type="scientific">Sphingomonas jatrophae</name>
    <dbReference type="NCBI Taxonomy" id="1166337"/>
    <lineage>
        <taxon>Bacteria</taxon>
        <taxon>Pseudomonadati</taxon>
        <taxon>Pseudomonadota</taxon>
        <taxon>Alphaproteobacteria</taxon>
        <taxon>Sphingomonadales</taxon>
        <taxon>Sphingomonadaceae</taxon>
        <taxon>Sphingomonas</taxon>
    </lineage>
</organism>
<name>A0A1I6KHD9_9SPHN</name>
<feature type="domain" description="Enoyl reductase (ER)" evidence="5">
    <location>
        <begin position="11"/>
        <end position="338"/>
    </location>
</feature>
<gene>
    <name evidence="6" type="ORF">SAMN05192580_1739</name>
</gene>
<dbReference type="STRING" id="1166337.SAMN05192580_1739"/>
<evidence type="ECO:0000256" key="2">
    <source>
        <dbReference type="ARBA" id="ARBA00022833"/>
    </source>
</evidence>
<accession>A0A1I6KHD9</accession>
<protein>
    <submittedName>
        <fullName evidence="6">Threonine dehydrogenase</fullName>
    </submittedName>
</protein>
<dbReference type="SMART" id="SM00829">
    <property type="entry name" value="PKS_ER"/>
    <property type="match status" value="1"/>
</dbReference>
<keyword evidence="2 4" id="KW-0862">Zinc</keyword>
<evidence type="ECO:0000313" key="7">
    <source>
        <dbReference type="Proteomes" id="UP000198824"/>
    </source>
</evidence>
<dbReference type="InterPro" id="IPR020843">
    <property type="entry name" value="ER"/>
</dbReference>
<evidence type="ECO:0000256" key="3">
    <source>
        <dbReference type="ARBA" id="ARBA00023002"/>
    </source>
</evidence>
<dbReference type="SUPFAM" id="SSF51735">
    <property type="entry name" value="NAD(P)-binding Rossmann-fold domains"/>
    <property type="match status" value="1"/>
</dbReference>
<dbReference type="InterPro" id="IPR013149">
    <property type="entry name" value="ADH-like_C"/>
</dbReference>
<reference evidence="6 7" key="1">
    <citation type="submission" date="2016-10" db="EMBL/GenBank/DDBJ databases">
        <authorList>
            <person name="de Groot N.N."/>
        </authorList>
    </citation>
    <scope>NUCLEOTIDE SEQUENCE [LARGE SCALE GENOMIC DNA]</scope>
    <source>
        <strain evidence="6 7">S5-249</strain>
    </source>
</reference>
<dbReference type="Pfam" id="PF08240">
    <property type="entry name" value="ADH_N"/>
    <property type="match status" value="1"/>
</dbReference>
<evidence type="ECO:0000256" key="4">
    <source>
        <dbReference type="RuleBase" id="RU361277"/>
    </source>
</evidence>
<dbReference type="InterPro" id="IPR002328">
    <property type="entry name" value="ADH_Zn_CS"/>
</dbReference>
<evidence type="ECO:0000259" key="5">
    <source>
        <dbReference type="SMART" id="SM00829"/>
    </source>
</evidence>
<comment type="similarity">
    <text evidence="4">Belongs to the zinc-containing alcohol dehydrogenase family.</text>
</comment>
<dbReference type="PROSITE" id="PS00059">
    <property type="entry name" value="ADH_ZINC"/>
    <property type="match status" value="1"/>
</dbReference>
<comment type="cofactor">
    <cofactor evidence="4">
        <name>Zn(2+)</name>
        <dbReference type="ChEBI" id="CHEBI:29105"/>
    </cofactor>
</comment>
<dbReference type="PANTHER" id="PTHR43401">
    <property type="entry name" value="L-THREONINE 3-DEHYDROGENASE"/>
    <property type="match status" value="1"/>
</dbReference>
<dbReference type="InterPro" id="IPR011032">
    <property type="entry name" value="GroES-like_sf"/>
</dbReference>